<dbReference type="Proteomes" id="UP000277928">
    <property type="component" value="Unassembled WGS sequence"/>
</dbReference>
<gene>
    <name evidence="1" type="ORF">NLS_LOCUS2435</name>
</gene>
<accession>A0A3P6T1N2</accession>
<dbReference type="AlphaFoldDB" id="A0A3P6T1N2"/>
<reference evidence="1 2" key="1">
    <citation type="submission" date="2018-08" db="EMBL/GenBank/DDBJ databases">
        <authorList>
            <person name="Laetsch R D."/>
            <person name="Stevens L."/>
            <person name="Kumar S."/>
            <person name="Blaxter L. M."/>
        </authorList>
    </citation>
    <scope>NUCLEOTIDE SEQUENCE [LARGE SCALE GENOMIC DNA]</scope>
</reference>
<organism evidence="1 2">
    <name type="scientific">Litomosoides sigmodontis</name>
    <name type="common">Filarial nematode worm</name>
    <dbReference type="NCBI Taxonomy" id="42156"/>
    <lineage>
        <taxon>Eukaryota</taxon>
        <taxon>Metazoa</taxon>
        <taxon>Ecdysozoa</taxon>
        <taxon>Nematoda</taxon>
        <taxon>Chromadorea</taxon>
        <taxon>Rhabditida</taxon>
        <taxon>Spirurina</taxon>
        <taxon>Spiruromorpha</taxon>
        <taxon>Filarioidea</taxon>
        <taxon>Onchocercidae</taxon>
        <taxon>Litomosoides</taxon>
    </lineage>
</organism>
<proteinExistence type="predicted"/>
<protein>
    <submittedName>
        <fullName evidence="1">Uncharacterized protein</fullName>
    </submittedName>
</protein>
<name>A0A3P6T1N2_LITSI</name>
<evidence type="ECO:0000313" key="1">
    <source>
        <dbReference type="EMBL" id="VDK74325.1"/>
    </source>
</evidence>
<keyword evidence="2" id="KW-1185">Reference proteome</keyword>
<evidence type="ECO:0000313" key="2">
    <source>
        <dbReference type="Proteomes" id="UP000277928"/>
    </source>
</evidence>
<dbReference type="EMBL" id="UYRX01000111">
    <property type="protein sequence ID" value="VDK74325.1"/>
    <property type="molecule type" value="Genomic_DNA"/>
</dbReference>
<sequence>MRPALIRYHSSSSTPIKEIPIRILYKTCDMCGRISLPRTMLFASRICSFDVTRPYDDMHPYLFDVSAI</sequence>